<evidence type="ECO:0000256" key="1">
    <source>
        <dbReference type="SAM" id="SignalP"/>
    </source>
</evidence>
<comment type="caution">
    <text evidence="2">The sequence shown here is derived from an EMBL/GenBank/DDBJ whole genome shotgun (WGS) entry which is preliminary data.</text>
</comment>
<evidence type="ECO:0000313" key="3">
    <source>
        <dbReference type="Proteomes" id="UP001177140"/>
    </source>
</evidence>
<evidence type="ECO:0000313" key="2">
    <source>
        <dbReference type="EMBL" id="MCL7034005.1"/>
    </source>
</evidence>
<proteinExistence type="predicted"/>
<sequence length="66" mass="7163">MFKVFIWLGLVVALLLISSKVFAVEDLAESRWLEETTEKNGVNDPKNGVSPFGDNFGSVGCCVDGL</sequence>
<feature type="signal peptide" evidence="1">
    <location>
        <begin position="1"/>
        <end position="23"/>
    </location>
</feature>
<accession>A0AA41SFC3</accession>
<feature type="chain" id="PRO_5041219458" evidence="1">
    <location>
        <begin position="24"/>
        <end position="66"/>
    </location>
</feature>
<gene>
    <name evidence="2" type="ORF">MKW94_007940</name>
</gene>
<keyword evidence="3" id="KW-1185">Reference proteome</keyword>
<keyword evidence="1" id="KW-0732">Signal</keyword>
<reference evidence="2" key="1">
    <citation type="submission" date="2022-03" db="EMBL/GenBank/DDBJ databases">
        <title>A functionally conserved STORR gene fusion in Papaver species that diverged 16.8 million years ago.</title>
        <authorList>
            <person name="Catania T."/>
        </authorList>
    </citation>
    <scope>NUCLEOTIDE SEQUENCE</scope>
    <source>
        <strain evidence="2">S-191538</strain>
    </source>
</reference>
<dbReference type="Proteomes" id="UP001177140">
    <property type="component" value="Unassembled WGS sequence"/>
</dbReference>
<dbReference type="AlphaFoldDB" id="A0AA41SFC3"/>
<organism evidence="2 3">
    <name type="scientific">Papaver nudicaule</name>
    <name type="common">Iceland poppy</name>
    <dbReference type="NCBI Taxonomy" id="74823"/>
    <lineage>
        <taxon>Eukaryota</taxon>
        <taxon>Viridiplantae</taxon>
        <taxon>Streptophyta</taxon>
        <taxon>Embryophyta</taxon>
        <taxon>Tracheophyta</taxon>
        <taxon>Spermatophyta</taxon>
        <taxon>Magnoliopsida</taxon>
        <taxon>Ranunculales</taxon>
        <taxon>Papaveraceae</taxon>
        <taxon>Papaveroideae</taxon>
        <taxon>Papaver</taxon>
    </lineage>
</organism>
<protein>
    <submittedName>
        <fullName evidence="2">Uncharacterized protein</fullName>
    </submittedName>
</protein>
<name>A0AA41SFC3_PAPNU</name>
<dbReference type="EMBL" id="JAJJMA010140939">
    <property type="protein sequence ID" value="MCL7034005.1"/>
    <property type="molecule type" value="Genomic_DNA"/>
</dbReference>